<evidence type="ECO:0000313" key="3">
    <source>
        <dbReference type="Proteomes" id="UP000199577"/>
    </source>
</evidence>
<feature type="transmembrane region" description="Helical" evidence="1">
    <location>
        <begin position="7"/>
        <end position="25"/>
    </location>
</feature>
<evidence type="ECO:0000313" key="2">
    <source>
        <dbReference type="EMBL" id="SFC82698.1"/>
    </source>
</evidence>
<proteinExistence type="predicted"/>
<evidence type="ECO:0000256" key="1">
    <source>
        <dbReference type="SAM" id="Phobius"/>
    </source>
</evidence>
<dbReference type="EMBL" id="FOLL01000032">
    <property type="protein sequence ID" value="SFC82698.1"/>
    <property type="molecule type" value="Genomic_DNA"/>
</dbReference>
<reference evidence="2 3" key="1">
    <citation type="submission" date="2016-10" db="EMBL/GenBank/DDBJ databases">
        <authorList>
            <person name="de Groot N.N."/>
        </authorList>
    </citation>
    <scope>NUCLEOTIDE SEQUENCE [LARGE SCALE GENOMIC DNA]</scope>
    <source>
        <strain evidence="2 3">DSM 22900</strain>
    </source>
</reference>
<accession>A0A1I1MHW0</accession>
<keyword evidence="1" id="KW-1133">Transmembrane helix</keyword>
<name>A0A1I1MHW0_9SPHI</name>
<feature type="transmembrane region" description="Helical" evidence="1">
    <location>
        <begin position="40"/>
        <end position="58"/>
    </location>
</feature>
<keyword evidence="1" id="KW-0812">Transmembrane</keyword>
<dbReference type="Proteomes" id="UP000199577">
    <property type="component" value="Unassembled WGS sequence"/>
</dbReference>
<gene>
    <name evidence="2" type="ORF">SAMN05421747_1329</name>
</gene>
<keyword evidence="1" id="KW-0472">Membrane</keyword>
<organism evidence="2 3">
    <name type="scientific">Parapedobacter composti</name>
    <dbReference type="NCBI Taxonomy" id="623281"/>
    <lineage>
        <taxon>Bacteria</taxon>
        <taxon>Pseudomonadati</taxon>
        <taxon>Bacteroidota</taxon>
        <taxon>Sphingobacteriia</taxon>
        <taxon>Sphingobacteriales</taxon>
        <taxon>Sphingobacteriaceae</taxon>
        <taxon>Parapedobacter</taxon>
    </lineage>
</organism>
<protein>
    <submittedName>
        <fullName evidence="2">Uncharacterized protein</fullName>
    </submittedName>
</protein>
<keyword evidence="3" id="KW-1185">Reference proteome</keyword>
<sequence>MESWLKLFGGFALVGIGIWQLTSIIKETKQGYRSKYGNDIGIYFGSIGCIIFGIILIWQEAF</sequence>
<dbReference type="AlphaFoldDB" id="A0A1I1MHW0"/>
<dbReference type="STRING" id="623281.SAMN05421747_1329"/>